<evidence type="ECO:0000313" key="2">
    <source>
        <dbReference type="EMBL" id="MFC5024847.1"/>
    </source>
</evidence>
<sequence length="95" mass="10446">MPNHRRPLAAVALVCASAAVLLTGCAIQDRVCSSGQYPVKAVRNTGGDCVPDGQEPVEGWVRYPEGKVPVYVGDEWDRYWDDRFLDENGRIVEGP</sequence>
<dbReference type="NCBIfam" id="NF046120">
    <property type="entry name" value="lipo_SCO0607"/>
    <property type="match status" value="1"/>
</dbReference>
<proteinExistence type="predicted"/>
<dbReference type="EMBL" id="JBHSJD010000017">
    <property type="protein sequence ID" value="MFC5024847.1"/>
    <property type="molecule type" value="Genomic_DNA"/>
</dbReference>
<keyword evidence="2" id="KW-0449">Lipoprotein</keyword>
<accession>A0ABV9XMV8</accession>
<organism evidence="2 3">
    <name type="scientific">Streptomyces coeruleoprunus</name>
    <dbReference type="NCBI Taxonomy" id="285563"/>
    <lineage>
        <taxon>Bacteria</taxon>
        <taxon>Bacillati</taxon>
        <taxon>Actinomycetota</taxon>
        <taxon>Actinomycetes</taxon>
        <taxon>Kitasatosporales</taxon>
        <taxon>Streptomycetaceae</taxon>
        <taxon>Streptomyces</taxon>
    </lineage>
</organism>
<keyword evidence="3" id="KW-1185">Reference proteome</keyword>
<name>A0ABV9XMV8_9ACTN</name>
<dbReference type="RefSeq" id="WP_345691184.1">
    <property type="nucleotide sequence ID" value="NZ_BAABIT010000001.1"/>
</dbReference>
<protein>
    <submittedName>
        <fullName evidence="2">SCO0607 family lipoprotein</fullName>
    </submittedName>
</protein>
<feature type="chain" id="PRO_5045574225" evidence="1">
    <location>
        <begin position="27"/>
        <end position="95"/>
    </location>
</feature>
<dbReference type="PROSITE" id="PS51257">
    <property type="entry name" value="PROKAR_LIPOPROTEIN"/>
    <property type="match status" value="1"/>
</dbReference>
<feature type="signal peptide" evidence="1">
    <location>
        <begin position="1"/>
        <end position="26"/>
    </location>
</feature>
<dbReference type="Proteomes" id="UP001595829">
    <property type="component" value="Unassembled WGS sequence"/>
</dbReference>
<evidence type="ECO:0000313" key="3">
    <source>
        <dbReference type="Proteomes" id="UP001595829"/>
    </source>
</evidence>
<dbReference type="InterPro" id="IPR058119">
    <property type="entry name" value="SCO0607-like"/>
</dbReference>
<gene>
    <name evidence="2" type="ORF">ACFPM3_22240</name>
</gene>
<evidence type="ECO:0000256" key="1">
    <source>
        <dbReference type="SAM" id="SignalP"/>
    </source>
</evidence>
<keyword evidence="1" id="KW-0732">Signal</keyword>
<comment type="caution">
    <text evidence="2">The sequence shown here is derived from an EMBL/GenBank/DDBJ whole genome shotgun (WGS) entry which is preliminary data.</text>
</comment>
<reference evidence="3" key="1">
    <citation type="journal article" date="2019" name="Int. J. Syst. Evol. Microbiol.">
        <title>The Global Catalogue of Microorganisms (GCM) 10K type strain sequencing project: providing services to taxonomists for standard genome sequencing and annotation.</title>
        <authorList>
            <consortium name="The Broad Institute Genomics Platform"/>
            <consortium name="The Broad Institute Genome Sequencing Center for Infectious Disease"/>
            <person name="Wu L."/>
            <person name="Ma J."/>
        </authorList>
    </citation>
    <scope>NUCLEOTIDE SEQUENCE [LARGE SCALE GENOMIC DNA]</scope>
    <source>
        <strain evidence="3">CGMCC 4.1648</strain>
    </source>
</reference>